<protein>
    <submittedName>
        <fullName evidence="2">Uncharacterized protein</fullName>
    </submittedName>
</protein>
<accession>A0A8S3DAH7</accession>
<evidence type="ECO:0000313" key="3">
    <source>
        <dbReference type="Proteomes" id="UP000676336"/>
    </source>
</evidence>
<organism evidence="2 3">
    <name type="scientific">Rotaria magnacalcarata</name>
    <dbReference type="NCBI Taxonomy" id="392030"/>
    <lineage>
        <taxon>Eukaryota</taxon>
        <taxon>Metazoa</taxon>
        <taxon>Spiralia</taxon>
        <taxon>Gnathifera</taxon>
        <taxon>Rotifera</taxon>
        <taxon>Eurotatoria</taxon>
        <taxon>Bdelloidea</taxon>
        <taxon>Philodinida</taxon>
        <taxon>Philodinidae</taxon>
        <taxon>Rotaria</taxon>
    </lineage>
</organism>
<feature type="non-terminal residue" evidence="2">
    <location>
        <position position="60"/>
    </location>
</feature>
<name>A0A8S3DAH7_9BILA</name>
<dbReference type="EMBL" id="CAJOBI010203434">
    <property type="protein sequence ID" value="CAF4998327.1"/>
    <property type="molecule type" value="Genomic_DNA"/>
</dbReference>
<dbReference type="Gene3D" id="3.40.120.10">
    <property type="entry name" value="Alpha-D-Glucose-1,6-Bisphosphate, subunit A, domain 3"/>
    <property type="match status" value="1"/>
</dbReference>
<feature type="non-terminal residue" evidence="2">
    <location>
        <position position="1"/>
    </location>
</feature>
<comment type="caution">
    <text evidence="2">The sequence shown here is derived from an EMBL/GenBank/DDBJ whole genome shotgun (WGS) entry which is preliminary data.</text>
</comment>
<reference evidence="2" key="1">
    <citation type="submission" date="2021-02" db="EMBL/GenBank/DDBJ databases">
        <authorList>
            <person name="Nowell W R."/>
        </authorList>
    </citation>
    <scope>NUCLEOTIDE SEQUENCE</scope>
</reference>
<sequence>PGHDNGVKLVDARGEMLDQTLQVYANNLCALDDDAEVLWTYLETLMIELNIQLNDEAIIG</sequence>
<dbReference type="AlphaFoldDB" id="A0A8S3DAH7"/>
<proteinExistence type="predicted"/>
<gene>
    <name evidence="1" type="ORF">SMN809_LOCUS56510</name>
    <name evidence="2" type="ORF">SMN809_LOCUS56652</name>
</gene>
<evidence type="ECO:0000313" key="2">
    <source>
        <dbReference type="EMBL" id="CAF4998327.1"/>
    </source>
</evidence>
<dbReference type="Proteomes" id="UP000676336">
    <property type="component" value="Unassembled WGS sequence"/>
</dbReference>
<dbReference type="EMBL" id="CAJOBI010202333">
    <property type="protein sequence ID" value="CAF4995326.1"/>
    <property type="molecule type" value="Genomic_DNA"/>
</dbReference>
<evidence type="ECO:0000313" key="1">
    <source>
        <dbReference type="EMBL" id="CAF4995326.1"/>
    </source>
</evidence>